<dbReference type="InterPro" id="IPR027640">
    <property type="entry name" value="Kinesin-like_fam"/>
</dbReference>
<dbReference type="SUPFAM" id="SSF52540">
    <property type="entry name" value="P-loop containing nucleoside triphosphate hydrolases"/>
    <property type="match status" value="1"/>
</dbReference>
<keyword evidence="3 7" id="KW-0067">ATP-binding</keyword>
<evidence type="ECO:0000256" key="5">
    <source>
        <dbReference type="ARBA" id="ARBA00023175"/>
    </source>
</evidence>
<evidence type="ECO:0000256" key="1">
    <source>
        <dbReference type="ARBA" id="ARBA00004245"/>
    </source>
</evidence>
<dbReference type="PROSITE" id="PS50067">
    <property type="entry name" value="KINESIN_MOTOR_2"/>
    <property type="match status" value="1"/>
</dbReference>
<dbReference type="PROSITE" id="PS00411">
    <property type="entry name" value="KINESIN_MOTOR_1"/>
    <property type="match status" value="1"/>
</dbReference>
<evidence type="ECO:0000256" key="4">
    <source>
        <dbReference type="ARBA" id="ARBA00023054"/>
    </source>
</evidence>
<dbReference type="GO" id="GO:0005524">
    <property type="term" value="F:ATP binding"/>
    <property type="evidence" value="ECO:0007669"/>
    <property type="project" value="UniProtKB-UniRule"/>
</dbReference>
<comment type="similarity">
    <text evidence="7">Belongs to the TRAFAC class myosin-kinesin ATPase superfamily. Kinesin family.</text>
</comment>
<dbReference type="PRINTS" id="PR00380">
    <property type="entry name" value="KINESINHEAVY"/>
</dbReference>
<organism evidence="11 12">
    <name type="scientific">Oopsacas minuta</name>
    <dbReference type="NCBI Taxonomy" id="111878"/>
    <lineage>
        <taxon>Eukaryota</taxon>
        <taxon>Metazoa</taxon>
        <taxon>Porifera</taxon>
        <taxon>Hexactinellida</taxon>
        <taxon>Hexasterophora</taxon>
        <taxon>Lyssacinosida</taxon>
        <taxon>Leucopsacidae</taxon>
        <taxon>Oopsacas</taxon>
    </lineage>
</organism>
<feature type="domain" description="Kinesin motor" evidence="10">
    <location>
        <begin position="266"/>
        <end position="586"/>
    </location>
</feature>
<dbReference type="SMART" id="SM00129">
    <property type="entry name" value="KISc"/>
    <property type="match status" value="1"/>
</dbReference>
<keyword evidence="6" id="KW-0206">Cytoskeleton</keyword>
<evidence type="ECO:0000259" key="10">
    <source>
        <dbReference type="PROSITE" id="PS50067"/>
    </source>
</evidence>
<keyword evidence="4 8" id="KW-0175">Coiled coil</keyword>
<dbReference type="InterPro" id="IPR027417">
    <property type="entry name" value="P-loop_NTPase"/>
</dbReference>
<evidence type="ECO:0000256" key="7">
    <source>
        <dbReference type="PROSITE-ProRule" id="PRU00283"/>
    </source>
</evidence>
<evidence type="ECO:0000313" key="12">
    <source>
        <dbReference type="Proteomes" id="UP001165289"/>
    </source>
</evidence>
<dbReference type="InterPro" id="IPR036961">
    <property type="entry name" value="Kinesin_motor_dom_sf"/>
</dbReference>
<feature type="region of interest" description="Disordered" evidence="9">
    <location>
        <begin position="731"/>
        <end position="777"/>
    </location>
</feature>
<dbReference type="GO" id="GO:0008017">
    <property type="term" value="F:microtubule binding"/>
    <property type="evidence" value="ECO:0007669"/>
    <property type="project" value="InterPro"/>
</dbReference>
<proteinExistence type="inferred from homology"/>
<dbReference type="EMBL" id="JAKMXF010000033">
    <property type="protein sequence ID" value="KAI6660547.1"/>
    <property type="molecule type" value="Genomic_DNA"/>
</dbReference>
<keyword evidence="12" id="KW-1185">Reference proteome</keyword>
<dbReference type="Pfam" id="PF03981">
    <property type="entry name" value="Ubiq_cyt_C_chap"/>
    <property type="match status" value="1"/>
</dbReference>
<evidence type="ECO:0000256" key="3">
    <source>
        <dbReference type="ARBA" id="ARBA00022840"/>
    </source>
</evidence>
<dbReference type="Pfam" id="PF00225">
    <property type="entry name" value="Kinesin"/>
    <property type="match status" value="1"/>
</dbReference>
<protein>
    <submittedName>
        <fullName evidence="11">Centromere-associated protein E-like isoform X1</fullName>
    </submittedName>
</protein>
<dbReference type="InterPro" id="IPR019821">
    <property type="entry name" value="Kinesin_motor_CS"/>
</dbReference>
<comment type="caution">
    <text evidence="11">The sequence shown here is derived from an EMBL/GenBank/DDBJ whole genome shotgun (WGS) entry which is preliminary data.</text>
</comment>
<sequence>MLRRANISLVNILNGSRNVTSHFPYYSTEPEPATTNKSLSPPKHLIPHDLRPRIAKWYNKAYLWVYGESMKQYQLENTCIRIYDVCLKEVEFGEFFSQLKLPDTLQSWFLIMQIHMWLCLVRFKQEEENGKLINNGLISLFWKDVEYRMRELGDLSSMQVKKTLYMMGTQFLGLIMAYDEGIMSTDSILASAVWRNFFKSDPECVLHVEALVQYIRRQARHTESWSSLKIIKGEISWLPYDPLKQVRVLAREIRTESDLFCFHMEKIKVAIRARPIIEREELEEGRNNWRVQNNTICQLNGVGKVLPNTNYSFDYVYDHTAPTTLLYDQLVAPIVQSVVEGFNGTVFAYGQTSSGKTYTMMGAPELPGIIPFTFTGLFKHIELSNNCEFVLRLSYMEIYNEAIVDLLNPSNTNLVIRETDDRIPYVANLTEAHITDYSSIDICLINGERNRHTGKTNMNERSSRSHTLLRLILESKMGDEGTIKVSQLNMVDLAGSERASATTGDGARFKEGTFINKSLLTLGSVIRRLTEAKKDSYVPYRDSKLTRILESSLGGNAKTVIICTVTTASIEETHSTLRFASRAKSVENHAIVNEYTDDSDVDIMLKRLKRLEKENLALKKKLSEDNSCRSQIQKDMESKISSLKSLVIKSNTTLTEVVDNTHPTRRYTMGAVPEKRAMALKRRDINEHVLSPNLDIARRMMNNSQVEFRRREGKLGPLRIQLNNIFEEKDSSIGTAEETSLSSRNSDCTLRSSVSSNDNDSIEQTENPEYSSPIHPKHSYLKTANITTVDTQSSPFPVYTHCLTTIDTSMQTECIEGIPLHVTSIQTETDDPIHFLECCTQTDCGDVITLDTSMNTSIIANTDPVDVLEQQNVSIQTSPYEHQAIPLISIHSQTDCDDVITLDTSMNTSIPNNDCVDVLEQHDVYIQTSPYEHQVNQATECVPLCSDIISTQSQTDCDDAITLDVSIQTSPCKHQVNQATQISALNYPCDIISTQSQTELEISEILNDPTSLPKENRSFIDKFEDILTQTTNSSIHTENIQHCSIATNTDIHRYDRYSNCTQTDVNTANDYSAYLDETHNETIIFGLSSKLCTLEATNEELVLELECSLISNCNLMQIKKCFENAINDILTEDEYKLDVESIKQLTEELHSPETTVLIDSLIKKILKYRKEISQKQLASLNVYGNIEEIRHMVNNWSQDDIQQLPHYLASIQTEIQNMNTVISSKDSCIAELRTQIESVTCQLADSQSELSNIHNTHSHIQQDGDTIEEIEQLKTSNQGLRAQLSQYEVKIREYSFILLEQDKPIAKTNATIMTDEIAMLSVVERNKIDSKMNEINFILHQLTEIRERAYKDITTKPIDTFEGFSNIYPFLEQVTDNLKGYIGDLEMLIEVRNKVEKEREANNSFRAEAYRLKSEIEHTLNRQILQQKEQILEFKNQLDTEKIHKQKAQSNMNSALDEITDLFKANDLLEQQVKISEKDKQKRIMDWEKEKYTLEIRLQDANKNIEELEIKVKEATSLSTQLSTELAELTTTLDHYTDHVPKSCIEEIANRLVEVERDNSSLQSENQTLWATRSHLDGVILHLKTQIESDRLDKMALQKEVDKLNQKLQPAITKITELRHEHSCNSKDESQETQLLRNTVLELETTLIHCKEDYKKIKSVYDAKAADFDKIHNNHTELEKYLEIIPHLEECVKRLETENEKLYKSESSLQIQLEEVRRNLKSKNEVPIDFSLSNDKLNVSELQSRLRYYEKQNGNQQRKISFLEEQCKNVEKRRQLEVSAMPKHDYLSLRAEKASLKAKARATSKPSIVNREKLDNVSEQNDPACNQQ</sequence>
<dbReference type="InterPro" id="IPR001752">
    <property type="entry name" value="Kinesin_motor_dom"/>
</dbReference>
<dbReference type="FunFam" id="3.40.850.10:FF:000170">
    <property type="entry name" value="Kinesin-like protein"/>
    <property type="match status" value="1"/>
</dbReference>
<keyword evidence="5 7" id="KW-0505">Motor protein</keyword>
<feature type="coiled-coil region" evidence="8">
    <location>
        <begin position="1452"/>
        <end position="1607"/>
    </location>
</feature>
<feature type="compositionally biased region" description="Polar residues" evidence="9">
    <location>
        <begin position="1817"/>
        <end position="1828"/>
    </location>
</feature>
<keyword evidence="6" id="KW-0963">Cytoplasm</keyword>
<dbReference type="PANTHER" id="PTHR47968:SF75">
    <property type="entry name" value="CENTROMERE-ASSOCIATED PROTEIN E"/>
    <property type="match status" value="1"/>
</dbReference>
<dbReference type="PANTHER" id="PTHR47968">
    <property type="entry name" value="CENTROMERE PROTEIN E"/>
    <property type="match status" value="1"/>
</dbReference>
<feature type="binding site" evidence="7">
    <location>
        <begin position="350"/>
        <end position="357"/>
    </location>
    <ligand>
        <name>ATP</name>
        <dbReference type="ChEBI" id="CHEBI:30616"/>
    </ligand>
</feature>
<feature type="compositionally biased region" description="Polar residues" evidence="9">
    <location>
        <begin position="732"/>
        <end position="770"/>
    </location>
</feature>
<name>A0AAV7KGU8_9METZ</name>
<evidence type="ECO:0000256" key="9">
    <source>
        <dbReference type="SAM" id="MobiDB-lite"/>
    </source>
</evidence>
<dbReference type="Proteomes" id="UP001165289">
    <property type="component" value="Unassembled WGS sequence"/>
</dbReference>
<dbReference type="GO" id="GO:0007018">
    <property type="term" value="P:microtubule-based movement"/>
    <property type="evidence" value="ECO:0007669"/>
    <property type="project" value="InterPro"/>
</dbReference>
<feature type="region of interest" description="Disordered" evidence="9">
    <location>
        <begin position="1798"/>
        <end position="1828"/>
    </location>
</feature>
<comment type="subcellular location">
    <subcellularLocation>
        <location evidence="1">Cytoplasm</location>
        <location evidence="1">Cytoskeleton</location>
    </subcellularLocation>
</comment>
<gene>
    <name evidence="11" type="ORF">LOD99_14131</name>
</gene>
<dbReference type="Gene3D" id="3.40.850.10">
    <property type="entry name" value="Kinesin motor domain"/>
    <property type="match status" value="1"/>
</dbReference>
<evidence type="ECO:0000256" key="2">
    <source>
        <dbReference type="ARBA" id="ARBA00022741"/>
    </source>
</evidence>
<keyword evidence="2 7" id="KW-0547">Nucleotide-binding</keyword>
<evidence type="ECO:0000256" key="6">
    <source>
        <dbReference type="ARBA" id="ARBA00023212"/>
    </source>
</evidence>
<feature type="coiled-coil region" evidence="8">
    <location>
        <begin position="1739"/>
        <end position="1773"/>
    </location>
</feature>
<dbReference type="Gene3D" id="1.10.287.1490">
    <property type="match status" value="1"/>
</dbReference>
<reference evidence="11 12" key="1">
    <citation type="journal article" date="2023" name="BMC Biol.">
        <title>The compact genome of the sponge Oopsacas minuta (Hexactinellida) is lacking key metazoan core genes.</title>
        <authorList>
            <person name="Santini S."/>
            <person name="Schenkelaars Q."/>
            <person name="Jourda C."/>
            <person name="Duchesne M."/>
            <person name="Belahbib H."/>
            <person name="Rocher C."/>
            <person name="Selva M."/>
            <person name="Riesgo A."/>
            <person name="Vervoort M."/>
            <person name="Leys S.P."/>
            <person name="Kodjabachian L."/>
            <person name="Le Bivic A."/>
            <person name="Borchiellini C."/>
            <person name="Claverie J.M."/>
            <person name="Renard E."/>
        </authorList>
    </citation>
    <scope>NUCLEOTIDE SEQUENCE [LARGE SCALE GENOMIC DNA]</scope>
    <source>
        <strain evidence="11">SPO-2</strain>
    </source>
</reference>
<feature type="coiled-coil region" evidence="8">
    <location>
        <begin position="1229"/>
        <end position="1290"/>
    </location>
</feature>
<accession>A0AAV7KGU8</accession>
<evidence type="ECO:0000256" key="8">
    <source>
        <dbReference type="SAM" id="Coils"/>
    </source>
</evidence>
<dbReference type="InterPro" id="IPR021150">
    <property type="entry name" value="Ubiq_cyt_c_chap"/>
</dbReference>
<dbReference type="GO" id="GO:0005856">
    <property type="term" value="C:cytoskeleton"/>
    <property type="evidence" value="ECO:0007669"/>
    <property type="project" value="UniProtKB-SubCell"/>
</dbReference>
<evidence type="ECO:0000313" key="11">
    <source>
        <dbReference type="EMBL" id="KAI6660547.1"/>
    </source>
</evidence>
<dbReference type="GO" id="GO:0003777">
    <property type="term" value="F:microtubule motor activity"/>
    <property type="evidence" value="ECO:0007669"/>
    <property type="project" value="InterPro"/>
</dbReference>